<evidence type="ECO:0000256" key="1">
    <source>
        <dbReference type="SAM" id="MobiDB-lite"/>
    </source>
</evidence>
<keyword evidence="2" id="KW-0472">Membrane</keyword>
<keyword evidence="2" id="KW-0812">Transmembrane</keyword>
<reference evidence="3 4" key="1">
    <citation type="submission" date="2015-09" db="EMBL/GenBank/DDBJ databases">
        <title>Genome sequence, genome mining and natural product profiling of a biocontrol bacterium Streptomyces malaysiensis F913.</title>
        <authorList>
            <person name="Xu Y."/>
            <person name="Wei J."/>
            <person name="Xie J."/>
            <person name="Li T."/>
            <person name="Zhou Z."/>
        </authorList>
    </citation>
    <scope>NUCLEOTIDE SEQUENCE [LARGE SCALE GENOMIC DNA]</scope>
    <source>
        <strain evidence="3 4">F913</strain>
    </source>
</reference>
<dbReference type="RefSeq" id="WP_146055563.1">
    <property type="nucleotide sequence ID" value="NZ_LJIW01000001.1"/>
</dbReference>
<feature type="transmembrane region" description="Helical" evidence="2">
    <location>
        <begin position="20"/>
        <end position="45"/>
    </location>
</feature>
<sequence length="109" mass="10964">MSATVSESSPATESRKSSRFPLFVVGAVELVLVCIAGVLVLISAIGQATVSAVQRYGSVYAGRHGLAPAFPEVRAKVAELLVAAPTEPAAARVSKTSGAKRGGPKGASA</sequence>
<evidence type="ECO:0000313" key="3">
    <source>
        <dbReference type="EMBL" id="PNG97036.1"/>
    </source>
</evidence>
<evidence type="ECO:0000256" key="2">
    <source>
        <dbReference type="SAM" id="Phobius"/>
    </source>
</evidence>
<organism evidence="3 4">
    <name type="scientific">Streptomyces malaysiensis</name>
    <dbReference type="NCBI Taxonomy" id="92644"/>
    <lineage>
        <taxon>Bacteria</taxon>
        <taxon>Bacillati</taxon>
        <taxon>Actinomycetota</taxon>
        <taxon>Actinomycetes</taxon>
        <taxon>Kitasatosporales</taxon>
        <taxon>Streptomycetaceae</taxon>
        <taxon>Streptomyces</taxon>
        <taxon>Streptomyces violaceusniger group</taxon>
    </lineage>
</organism>
<feature type="compositionally biased region" description="Gly residues" evidence="1">
    <location>
        <begin position="100"/>
        <end position="109"/>
    </location>
</feature>
<keyword evidence="2" id="KW-1133">Transmembrane helix</keyword>
<feature type="region of interest" description="Disordered" evidence="1">
    <location>
        <begin position="88"/>
        <end position="109"/>
    </location>
</feature>
<protein>
    <submittedName>
        <fullName evidence="3">Uncharacterized protein</fullName>
    </submittedName>
</protein>
<evidence type="ECO:0000313" key="4">
    <source>
        <dbReference type="Proteomes" id="UP000236520"/>
    </source>
</evidence>
<comment type="caution">
    <text evidence="3">The sequence shown here is derived from an EMBL/GenBank/DDBJ whole genome shotgun (WGS) entry which is preliminary data.</text>
</comment>
<keyword evidence="4" id="KW-1185">Reference proteome</keyword>
<dbReference type="AlphaFoldDB" id="A0A2J7Z9U5"/>
<accession>A0A2J7Z9U5</accession>
<dbReference type="EMBL" id="LJIW01000001">
    <property type="protein sequence ID" value="PNG97036.1"/>
    <property type="molecule type" value="Genomic_DNA"/>
</dbReference>
<proteinExistence type="predicted"/>
<gene>
    <name evidence="3" type="ORF">SMF913_13061</name>
</gene>
<dbReference type="Proteomes" id="UP000236520">
    <property type="component" value="Unassembled WGS sequence"/>
</dbReference>
<name>A0A2J7Z9U5_STRMQ</name>